<name>A0AAD7W7D3_9TELE</name>
<evidence type="ECO:0000313" key="2">
    <source>
        <dbReference type="Proteomes" id="UP001221898"/>
    </source>
</evidence>
<proteinExistence type="predicted"/>
<dbReference type="AlphaFoldDB" id="A0AAD7W7D3"/>
<reference evidence="1" key="1">
    <citation type="journal article" date="2023" name="Science">
        <title>Genome structures resolve the early diversification of teleost fishes.</title>
        <authorList>
            <person name="Parey E."/>
            <person name="Louis A."/>
            <person name="Montfort J."/>
            <person name="Bouchez O."/>
            <person name="Roques C."/>
            <person name="Iampietro C."/>
            <person name="Lluch J."/>
            <person name="Castinel A."/>
            <person name="Donnadieu C."/>
            <person name="Desvignes T."/>
            <person name="Floi Bucao C."/>
            <person name="Jouanno E."/>
            <person name="Wen M."/>
            <person name="Mejri S."/>
            <person name="Dirks R."/>
            <person name="Jansen H."/>
            <person name="Henkel C."/>
            <person name="Chen W.J."/>
            <person name="Zahm M."/>
            <person name="Cabau C."/>
            <person name="Klopp C."/>
            <person name="Thompson A.W."/>
            <person name="Robinson-Rechavi M."/>
            <person name="Braasch I."/>
            <person name="Lecointre G."/>
            <person name="Bobe J."/>
            <person name="Postlethwait J.H."/>
            <person name="Berthelot C."/>
            <person name="Roest Crollius H."/>
            <person name="Guiguen Y."/>
        </authorList>
    </citation>
    <scope>NUCLEOTIDE SEQUENCE</scope>
    <source>
        <strain evidence="1">NC1722</strain>
    </source>
</reference>
<organism evidence="1 2">
    <name type="scientific">Aldrovandia affinis</name>
    <dbReference type="NCBI Taxonomy" id="143900"/>
    <lineage>
        <taxon>Eukaryota</taxon>
        <taxon>Metazoa</taxon>
        <taxon>Chordata</taxon>
        <taxon>Craniata</taxon>
        <taxon>Vertebrata</taxon>
        <taxon>Euteleostomi</taxon>
        <taxon>Actinopterygii</taxon>
        <taxon>Neopterygii</taxon>
        <taxon>Teleostei</taxon>
        <taxon>Notacanthiformes</taxon>
        <taxon>Halosauridae</taxon>
        <taxon>Aldrovandia</taxon>
    </lineage>
</organism>
<dbReference type="Proteomes" id="UP001221898">
    <property type="component" value="Unassembled WGS sequence"/>
</dbReference>
<gene>
    <name evidence="1" type="ORF">AAFF_G00176770</name>
</gene>
<comment type="caution">
    <text evidence="1">The sequence shown here is derived from an EMBL/GenBank/DDBJ whole genome shotgun (WGS) entry which is preliminary data.</text>
</comment>
<accession>A0AAD7W7D3</accession>
<sequence>MDILLYASDNEFSNITAYGSRPFLHPRFSYSAALVRSCLWCPCPFRGLSALHLSRGNCPPVAPSPPPGPGLRPNCHLCHRASLLPPPVVVPRTPTWTIARLQKDLAACVVPFSRMARKANLYRLYLGSLQSELPAALACADDVASASSFS</sequence>
<keyword evidence="2" id="KW-1185">Reference proteome</keyword>
<dbReference type="EMBL" id="JAINUG010000235">
    <property type="protein sequence ID" value="KAJ8386083.1"/>
    <property type="molecule type" value="Genomic_DNA"/>
</dbReference>
<protein>
    <submittedName>
        <fullName evidence="1">Uncharacterized protein</fullName>
    </submittedName>
</protein>
<evidence type="ECO:0000313" key="1">
    <source>
        <dbReference type="EMBL" id="KAJ8386083.1"/>
    </source>
</evidence>